<proteinExistence type="predicted"/>
<keyword evidence="9" id="KW-1185">Reference proteome</keyword>
<dbReference type="PANTHER" id="PTHR19134:SF449">
    <property type="entry name" value="TYROSINE-PROTEIN PHOSPHATASE 1"/>
    <property type="match status" value="1"/>
</dbReference>
<organism evidence="8 9">
    <name type="scientific">Littorina saxatilis</name>
    <dbReference type="NCBI Taxonomy" id="31220"/>
    <lineage>
        <taxon>Eukaryota</taxon>
        <taxon>Metazoa</taxon>
        <taxon>Spiralia</taxon>
        <taxon>Lophotrochozoa</taxon>
        <taxon>Mollusca</taxon>
        <taxon>Gastropoda</taxon>
        <taxon>Caenogastropoda</taxon>
        <taxon>Littorinimorpha</taxon>
        <taxon>Littorinoidea</taxon>
        <taxon>Littorinidae</taxon>
        <taxon>Littorina</taxon>
    </lineage>
</organism>
<dbReference type="SMART" id="SM00404">
    <property type="entry name" value="PTPc_motif"/>
    <property type="match status" value="2"/>
</dbReference>
<dbReference type="EMBL" id="JBAMIC010000010">
    <property type="protein sequence ID" value="KAK7101463.1"/>
    <property type="molecule type" value="Genomic_DNA"/>
</dbReference>
<dbReference type="PRINTS" id="PR00700">
    <property type="entry name" value="PRTYPHPHTASE"/>
</dbReference>
<dbReference type="InterPro" id="IPR003595">
    <property type="entry name" value="Tyr_Pase_cat"/>
</dbReference>
<keyword evidence="3" id="KW-0904">Protein phosphatase</keyword>
<dbReference type="CDD" id="cd00047">
    <property type="entry name" value="PTPc"/>
    <property type="match status" value="2"/>
</dbReference>
<dbReference type="InterPro" id="IPR016130">
    <property type="entry name" value="Tyr_Pase_AS"/>
</dbReference>
<evidence type="ECO:0000259" key="6">
    <source>
        <dbReference type="PROSITE" id="PS50055"/>
    </source>
</evidence>
<evidence type="ECO:0000256" key="5">
    <source>
        <dbReference type="SAM" id="MobiDB-lite"/>
    </source>
</evidence>
<dbReference type="AlphaFoldDB" id="A0AAN9GA97"/>
<evidence type="ECO:0000313" key="9">
    <source>
        <dbReference type="Proteomes" id="UP001374579"/>
    </source>
</evidence>
<dbReference type="PROSITE" id="PS50055">
    <property type="entry name" value="TYR_PHOSPHATASE_PTP"/>
    <property type="match status" value="2"/>
</dbReference>
<feature type="domain" description="Tyrosine specific protein phosphatases" evidence="7">
    <location>
        <begin position="565"/>
        <end position="640"/>
    </location>
</feature>
<keyword evidence="2" id="KW-0378">Hydrolase</keyword>
<gene>
    <name evidence="8" type="ORF">V1264_019844</name>
</gene>
<feature type="region of interest" description="Disordered" evidence="5">
    <location>
        <begin position="28"/>
        <end position="55"/>
    </location>
</feature>
<evidence type="ECO:0000256" key="2">
    <source>
        <dbReference type="ARBA" id="ARBA00022801"/>
    </source>
</evidence>
<dbReference type="InterPro" id="IPR029021">
    <property type="entry name" value="Prot-tyrosine_phosphatase-like"/>
</dbReference>
<dbReference type="Pfam" id="PF00102">
    <property type="entry name" value="Y_phosphatase"/>
    <property type="match status" value="2"/>
</dbReference>
<dbReference type="InterPro" id="IPR000242">
    <property type="entry name" value="PTP_cat"/>
</dbReference>
<feature type="domain" description="Tyrosine-protein phosphatase" evidence="6">
    <location>
        <begin position="94"/>
        <end position="356"/>
    </location>
</feature>
<evidence type="ECO:0000259" key="7">
    <source>
        <dbReference type="PROSITE" id="PS50056"/>
    </source>
</evidence>
<feature type="domain" description="Tyrosine-protein phosphatase" evidence="6">
    <location>
        <begin position="386"/>
        <end position="649"/>
    </location>
</feature>
<comment type="caution">
    <text evidence="8">The sequence shown here is derived from an EMBL/GenBank/DDBJ whole genome shotgun (WGS) entry which is preliminary data.</text>
</comment>
<dbReference type="GO" id="GO:0004725">
    <property type="term" value="F:protein tyrosine phosphatase activity"/>
    <property type="evidence" value="ECO:0007669"/>
    <property type="project" value="UniProtKB-EC"/>
</dbReference>
<dbReference type="Gene3D" id="3.90.190.10">
    <property type="entry name" value="Protein tyrosine phosphatase superfamily"/>
    <property type="match status" value="2"/>
</dbReference>
<comment type="catalytic activity">
    <reaction evidence="4">
        <text>O-phospho-L-tyrosyl-[protein] + H2O = L-tyrosyl-[protein] + phosphate</text>
        <dbReference type="Rhea" id="RHEA:10684"/>
        <dbReference type="Rhea" id="RHEA-COMP:10136"/>
        <dbReference type="Rhea" id="RHEA-COMP:20101"/>
        <dbReference type="ChEBI" id="CHEBI:15377"/>
        <dbReference type="ChEBI" id="CHEBI:43474"/>
        <dbReference type="ChEBI" id="CHEBI:46858"/>
        <dbReference type="ChEBI" id="CHEBI:61978"/>
        <dbReference type="EC" id="3.1.3.48"/>
    </reaction>
</comment>
<dbReference type="SMART" id="SM00194">
    <property type="entry name" value="PTPc"/>
    <property type="match status" value="2"/>
</dbReference>
<name>A0AAN9GA97_9CAEN</name>
<dbReference type="SUPFAM" id="SSF52799">
    <property type="entry name" value="(Phosphotyrosine protein) phosphatases II"/>
    <property type="match status" value="2"/>
</dbReference>
<evidence type="ECO:0000256" key="3">
    <source>
        <dbReference type="ARBA" id="ARBA00022912"/>
    </source>
</evidence>
<accession>A0AAN9GA97</accession>
<evidence type="ECO:0000313" key="8">
    <source>
        <dbReference type="EMBL" id="KAK7101463.1"/>
    </source>
</evidence>
<dbReference type="Proteomes" id="UP001374579">
    <property type="component" value="Unassembled WGS sequence"/>
</dbReference>
<dbReference type="PANTHER" id="PTHR19134">
    <property type="entry name" value="RECEPTOR-TYPE TYROSINE-PROTEIN PHOSPHATASE"/>
    <property type="match status" value="1"/>
</dbReference>
<dbReference type="PROSITE" id="PS50056">
    <property type="entry name" value="TYR_PHOSPHATASE_2"/>
    <property type="match status" value="2"/>
</dbReference>
<dbReference type="FunFam" id="3.90.190.10:FF:000102">
    <property type="entry name" value="Receptor-type tyrosine-protein phosphatase"/>
    <property type="match status" value="2"/>
</dbReference>
<reference evidence="8 9" key="1">
    <citation type="submission" date="2024-02" db="EMBL/GenBank/DDBJ databases">
        <title>Chromosome-scale genome assembly of the rough periwinkle Littorina saxatilis.</title>
        <authorList>
            <person name="De Jode A."/>
            <person name="Faria R."/>
            <person name="Formenti G."/>
            <person name="Sims Y."/>
            <person name="Smith T.P."/>
            <person name="Tracey A."/>
            <person name="Wood J.M.D."/>
            <person name="Zagrodzka Z.B."/>
            <person name="Johannesson K."/>
            <person name="Butlin R.K."/>
            <person name="Leder E.H."/>
        </authorList>
    </citation>
    <scope>NUCLEOTIDE SEQUENCE [LARGE SCALE GENOMIC DNA]</scope>
    <source>
        <strain evidence="8">Snail1</strain>
        <tissue evidence="8">Muscle</tissue>
    </source>
</reference>
<dbReference type="InterPro" id="IPR000387">
    <property type="entry name" value="Tyr_Pase_dom"/>
</dbReference>
<dbReference type="InterPro" id="IPR050348">
    <property type="entry name" value="Protein-Tyr_Phosphatase"/>
</dbReference>
<sequence length="662" mass="74320">MVAKKPSGVVNQEDSGHIYYNTADIAAHQQSTPAPQAAPASAPTQDPADYDEATEGDNVYYNNDEDVYASFKASQPKLDAVQKYLVDALASGKLKEEFSTLESMPEGVPQEVALLKKNFKKNRFAAILPYDRNLVVLRDGYSEGTATDFVNASYVSGYKLDKQFIAAQGPRDNTVGDLWRMIWQEQITHVVMLTNIEERGKPKCELYWPEEEGGVDTFGPVTVTTTHVQCRDDFFIRTFSVKRAGSDESREVTQYHYVSWPDHGAPTTTSLVTFWRYVHNRTKPADGASVPPVLVHCSAGVGRTGTYIGLEIGVDMAVNEGHINVLDLVKRLREERCLMVQAVDQYLFLHKALLEAYTAYGTNVSVDEFDAMFTGHITSDKPHPRVDKEFQTLQQMLNLTPAHRHDTASLEENVAKNRNPDILPSEEHLVYLTEHVSGRNQYTNAVFMPTFRDHRGSIVTQLPLPSTLVDFWRLVYGNDVSAIVSLSSPNEEQEVKPYCQYWPINEGKTLTVDPYTVTLTSKTERRGSKVTSYSLNLGKKGVKTTRVVELLHYKGWTGKVGGSTSDILHLIDTLVTLQENTNTDRLVVQCSDGVGKSGLFCALCDIINRMTYDREVDVYMTVRHVQSVTPKALSSVTQYRYCYEVVQNRVREMSVYANAPQR</sequence>
<evidence type="ECO:0000256" key="4">
    <source>
        <dbReference type="ARBA" id="ARBA00051722"/>
    </source>
</evidence>
<protein>
    <recommendedName>
        <fullName evidence="1">protein-tyrosine-phosphatase</fullName>
        <ecNumber evidence="1">3.1.3.48</ecNumber>
    </recommendedName>
</protein>
<evidence type="ECO:0000256" key="1">
    <source>
        <dbReference type="ARBA" id="ARBA00013064"/>
    </source>
</evidence>
<dbReference type="EC" id="3.1.3.48" evidence="1"/>
<dbReference type="PROSITE" id="PS00383">
    <property type="entry name" value="TYR_PHOSPHATASE_1"/>
    <property type="match status" value="1"/>
</dbReference>
<feature type="domain" description="Tyrosine specific protein phosphatases" evidence="7">
    <location>
        <begin position="272"/>
        <end position="347"/>
    </location>
</feature>
<feature type="compositionally biased region" description="Low complexity" evidence="5">
    <location>
        <begin position="28"/>
        <end position="47"/>
    </location>
</feature>